<dbReference type="PROSITE" id="PS51635">
    <property type="entry name" value="PNPLA"/>
    <property type="match status" value="1"/>
</dbReference>
<comment type="caution">
    <text evidence="4">Lacks conserved residue(s) required for the propagation of feature annotation.</text>
</comment>
<keyword evidence="5" id="KW-1133">Transmembrane helix</keyword>
<proteinExistence type="predicted"/>
<evidence type="ECO:0000313" key="8">
    <source>
        <dbReference type="Proteomes" id="UP000075635"/>
    </source>
</evidence>
<dbReference type="EMBL" id="JEMB01003108">
    <property type="protein sequence ID" value="KYF75550.1"/>
    <property type="molecule type" value="Genomic_DNA"/>
</dbReference>
<keyword evidence="1 4" id="KW-0378">Hydrolase</keyword>
<protein>
    <recommendedName>
        <fullName evidence="6">PNPLA domain-containing protein</fullName>
    </recommendedName>
</protein>
<dbReference type="AlphaFoldDB" id="A0A150R5I2"/>
<comment type="caution">
    <text evidence="7">The sequence shown here is derived from an EMBL/GenBank/DDBJ whole genome shotgun (WGS) entry which is preliminary data.</text>
</comment>
<feature type="short sequence motif" description="DGA/G" evidence="4">
    <location>
        <begin position="172"/>
        <end position="174"/>
    </location>
</feature>
<dbReference type="PANTHER" id="PTHR14226">
    <property type="entry name" value="NEUROPATHY TARGET ESTERASE/SWISS CHEESE D.MELANOGASTER"/>
    <property type="match status" value="1"/>
</dbReference>
<dbReference type="PANTHER" id="PTHR14226:SF29">
    <property type="entry name" value="NEUROPATHY TARGET ESTERASE SWS"/>
    <property type="match status" value="1"/>
</dbReference>
<dbReference type="Pfam" id="PF01734">
    <property type="entry name" value="Patatin"/>
    <property type="match status" value="1"/>
</dbReference>
<feature type="transmembrane region" description="Helical" evidence="5">
    <location>
        <begin position="40"/>
        <end position="61"/>
    </location>
</feature>
<dbReference type="SUPFAM" id="SSF52151">
    <property type="entry name" value="FabD/lysophospholipase-like"/>
    <property type="match status" value="1"/>
</dbReference>
<accession>A0A150R5I2</accession>
<dbReference type="InterPro" id="IPR002641">
    <property type="entry name" value="PNPLA_dom"/>
</dbReference>
<evidence type="ECO:0000313" key="7">
    <source>
        <dbReference type="EMBL" id="KYF75550.1"/>
    </source>
</evidence>
<organism evidence="7 8">
    <name type="scientific">Sorangium cellulosum</name>
    <name type="common">Polyangium cellulosum</name>
    <dbReference type="NCBI Taxonomy" id="56"/>
    <lineage>
        <taxon>Bacteria</taxon>
        <taxon>Pseudomonadati</taxon>
        <taxon>Myxococcota</taxon>
        <taxon>Polyangia</taxon>
        <taxon>Polyangiales</taxon>
        <taxon>Polyangiaceae</taxon>
        <taxon>Sorangium</taxon>
    </lineage>
</organism>
<dbReference type="GO" id="GO:0016787">
    <property type="term" value="F:hydrolase activity"/>
    <property type="evidence" value="ECO:0007669"/>
    <property type="project" value="UniProtKB-UniRule"/>
</dbReference>
<reference evidence="7 8" key="1">
    <citation type="submission" date="2014-02" db="EMBL/GenBank/DDBJ databases">
        <title>The small core and large imbalanced accessory genome model reveals a collaborative survival strategy of Sorangium cellulosum strains in nature.</title>
        <authorList>
            <person name="Han K."/>
            <person name="Peng R."/>
            <person name="Blom J."/>
            <person name="Li Y.-Z."/>
        </authorList>
    </citation>
    <scope>NUCLEOTIDE SEQUENCE [LARGE SCALE GENOMIC DNA]</scope>
    <source>
        <strain evidence="7 8">So0011-07</strain>
    </source>
</reference>
<gene>
    <name evidence="7" type="ORF">BE17_16345</name>
</gene>
<evidence type="ECO:0000256" key="1">
    <source>
        <dbReference type="ARBA" id="ARBA00022801"/>
    </source>
</evidence>
<dbReference type="Gene3D" id="3.40.1090.10">
    <property type="entry name" value="Cytosolic phospholipase A2 catalytic domain"/>
    <property type="match status" value="2"/>
</dbReference>
<keyword evidence="2 4" id="KW-0442">Lipid degradation</keyword>
<evidence type="ECO:0000259" key="6">
    <source>
        <dbReference type="PROSITE" id="PS51635"/>
    </source>
</evidence>
<feature type="domain" description="PNPLA" evidence="6">
    <location>
        <begin position="15"/>
        <end position="185"/>
    </location>
</feature>
<feature type="active site" description="Nucleophile" evidence="4">
    <location>
        <position position="48"/>
    </location>
</feature>
<evidence type="ECO:0000256" key="2">
    <source>
        <dbReference type="ARBA" id="ARBA00022963"/>
    </source>
</evidence>
<feature type="active site" description="Proton acceptor" evidence="4">
    <location>
        <position position="172"/>
    </location>
</feature>
<dbReference type="GO" id="GO:0016042">
    <property type="term" value="P:lipid catabolic process"/>
    <property type="evidence" value="ECO:0007669"/>
    <property type="project" value="UniProtKB-UniRule"/>
</dbReference>
<feature type="short sequence motif" description="GXSXG" evidence="4">
    <location>
        <begin position="46"/>
        <end position="50"/>
    </location>
</feature>
<name>A0A150R5I2_SORCE</name>
<keyword evidence="5" id="KW-0812">Transmembrane</keyword>
<sequence length="255" mass="27531">MTTLAEHLRSEPFELILSSGFFGFFAHVGVVAALEEAGLSPSLAGGSSAGAMVAAMWGAGLTADDMRARLFALRREDFWDPDPTFGIFSRRGPGPGLLRGRLLERLLDEALSSRGVRSFADCRFPVRLVAWDMAHRRSVVLDNGDLMPAVRASCAVPVLFQPVAIGGRRYLDGGIADRPGILAASPDARVLFHHLPVRPPWTVIDGAQSKPPSRAGLHVLTEPALPPVSPFRLEHGPRAYELARAMARRALESPV</sequence>
<evidence type="ECO:0000256" key="5">
    <source>
        <dbReference type="SAM" id="Phobius"/>
    </source>
</evidence>
<dbReference type="InterPro" id="IPR050301">
    <property type="entry name" value="NTE"/>
</dbReference>
<evidence type="ECO:0000256" key="4">
    <source>
        <dbReference type="PROSITE-ProRule" id="PRU01161"/>
    </source>
</evidence>
<evidence type="ECO:0000256" key="3">
    <source>
        <dbReference type="ARBA" id="ARBA00023098"/>
    </source>
</evidence>
<feature type="transmembrane region" description="Helical" evidence="5">
    <location>
        <begin position="12"/>
        <end position="34"/>
    </location>
</feature>
<keyword evidence="3 4" id="KW-0443">Lipid metabolism</keyword>
<dbReference type="Proteomes" id="UP000075635">
    <property type="component" value="Unassembled WGS sequence"/>
</dbReference>
<keyword evidence="5" id="KW-0472">Membrane</keyword>
<dbReference type="InterPro" id="IPR016035">
    <property type="entry name" value="Acyl_Trfase/lysoPLipase"/>
</dbReference>